<comment type="caution">
    <text evidence="2">The sequence shown here is derived from an EMBL/GenBank/DDBJ whole genome shotgun (WGS) entry which is preliminary data.</text>
</comment>
<protein>
    <submittedName>
        <fullName evidence="2">Uncharacterized protein</fullName>
    </submittedName>
</protein>
<dbReference type="PaxDb" id="353153-Q4D363"/>
<organism evidence="2 3">
    <name type="scientific">Trypanosoma cruzi (strain CL Brener)</name>
    <dbReference type="NCBI Taxonomy" id="353153"/>
    <lineage>
        <taxon>Eukaryota</taxon>
        <taxon>Discoba</taxon>
        <taxon>Euglenozoa</taxon>
        <taxon>Kinetoplastea</taxon>
        <taxon>Metakinetoplastina</taxon>
        <taxon>Trypanosomatida</taxon>
        <taxon>Trypanosomatidae</taxon>
        <taxon>Trypanosoma</taxon>
        <taxon>Schizotrypanum</taxon>
    </lineage>
</organism>
<gene>
    <name evidence="2" type="ORF">Tc00.1047053507851.70</name>
</gene>
<dbReference type="EMBL" id="AAHK01001111">
    <property type="protein sequence ID" value="EAN86971.1"/>
    <property type="molecule type" value="Genomic_DNA"/>
</dbReference>
<feature type="transmembrane region" description="Helical" evidence="1">
    <location>
        <begin position="144"/>
        <end position="162"/>
    </location>
</feature>
<reference evidence="2 3" key="1">
    <citation type="journal article" date="2005" name="Science">
        <title>The genome sequence of Trypanosoma cruzi, etiologic agent of Chagas disease.</title>
        <authorList>
            <person name="El-Sayed N.M."/>
            <person name="Myler P.J."/>
            <person name="Bartholomeu D.C."/>
            <person name="Nilsson D."/>
            <person name="Aggarwal G."/>
            <person name="Tran A.N."/>
            <person name="Ghedin E."/>
            <person name="Worthey E.A."/>
            <person name="Delcher A.L."/>
            <person name="Blandin G."/>
            <person name="Westenberger S.J."/>
            <person name="Caler E."/>
            <person name="Cerqueira G.C."/>
            <person name="Branche C."/>
            <person name="Haas B."/>
            <person name="Anupama A."/>
            <person name="Arner E."/>
            <person name="Aslund L."/>
            <person name="Attipoe P."/>
            <person name="Bontempi E."/>
            <person name="Bringaud F."/>
            <person name="Burton P."/>
            <person name="Cadag E."/>
            <person name="Campbell D.A."/>
            <person name="Carrington M."/>
            <person name="Crabtree J."/>
            <person name="Darban H."/>
            <person name="da Silveira J.F."/>
            <person name="de Jong P."/>
            <person name="Edwards K."/>
            <person name="Englund P.T."/>
            <person name="Fazelina G."/>
            <person name="Feldblyum T."/>
            <person name="Ferella M."/>
            <person name="Frasch A.C."/>
            <person name="Gull K."/>
            <person name="Horn D."/>
            <person name="Hou L."/>
            <person name="Huang Y."/>
            <person name="Kindlund E."/>
            <person name="Klingbeil M."/>
            <person name="Kluge S."/>
            <person name="Koo H."/>
            <person name="Lacerda D."/>
            <person name="Levin M.J."/>
            <person name="Lorenzi H."/>
            <person name="Louie T."/>
            <person name="Machado C.R."/>
            <person name="McCulloch R."/>
            <person name="McKenna A."/>
            <person name="Mizuno Y."/>
            <person name="Mottram J.C."/>
            <person name="Nelson S."/>
            <person name="Ochaya S."/>
            <person name="Osoegawa K."/>
            <person name="Pai G."/>
            <person name="Parsons M."/>
            <person name="Pentony M."/>
            <person name="Pettersson U."/>
            <person name="Pop M."/>
            <person name="Ramirez J.L."/>
            <person name="Rinta J."/>
            <person name="Robertson L."/>
            <person name="Salzberg S.L."/>
            <person name="Sanchez D.O."/>
            <person name="Seyler A."/>
            <person name="Sharma R."/>
            <person name="Shetty J."/>
            <person name="Simpson A.J."/>
            <person name="Sisk E."/>
            <person name="Tammi M.T."/>
            <person name="Tarleton R."/>
            <person name="Teixeira S."/>
            <person name="Van Aken S."/>
            <person name="Vogt C."/>
            <person name="Ward P.N."/>
            <person name="Wickstead B."/>
            <person name="Wortman J."/>
            <person name="White O."/>
            <person name="Fraser C.M."/>
            <person name="Stuart K.D."/>
            <person name="Andersson B."/>
        </authorList>
    </citation>
    <scope>NUCLEOTIDE SEQUENCE [LARGE SCALE GENOMIC DNA]</scope>
    <source>
        <strain evidence="2 3">CL Brener</strain>
    </source>
</reference>
<evidence type="ECO:0000313" key="3">
    <source>
        <dbReference type="Proteomes" id="UP000002296"/>
    </source>
</evidence>
<dbReference type="GeneID" id="3539330"/>
<keyword evidence="1" id="KW-1133">Transmembrane helix</keyword>
<sequence>MYTERERARVSANDTPLTGALFNSSFTSSVTEFSNFSMGKSSMGFHSTCPLRDNWSFCSDGKSIRWKENPDNELPESLPERRGLIWLRRRRRLSEMRRTPVPSSTLASKPSTCFSPFAGLKPHGNRHDLRGSSSSSFYFLVERLIAFTLCLLVVFFFILVLLY</sequence>
<dbReference type="InParanoid" id="Q4D363"/>
<proteinExistence type="predicted"/>
<dbReference type="RefSeq" id="XP_808822.1">
    <property type="nucleotide sequence ID" value="XM_803729.1"/>
</dbReference>
<dbReference type="SMR" id="Q4D363"/>
<keyword evidence="1" id="KW-0812">Transmembrane</keyword>
<keyword evidence="1" id="KW-0472">Membrane</keyword>
<evidence type="ECO:0000256" key="1">
    <source>
        <dbReference type="SAM" id="Phobius"/>
    </source>
</evidence>
<dbReference type="AlphaFoldDB" id="Q4D363"/>
<name>Q4D363_TRYCC</name>
<evidence type="ECO:0000313" key="2">
    <source>
        <dbReference type="EMBL" id="EAN86971.1"/>
    </source>
</evidence>
<dbReference type="KEGG" id="tcr:507851.70"/>
<accession>Q4D363</accession>
<dbReference type="Proteomes" id="UP000002296">
    <property type="component" value="Unassembled WGS sequence"/>
</dbReference>
<keyword evidence="3" id="KW-1185">Reference proteome</keyword>